<evidence type="ECO:0000256" key="2">
    <source>
        <dbReference type="ARBA" id="ARBA00022980"/>
    </source>
</evidence>
<dbReference type="InterPro" id="IPR023573">
    <property type="entry name" value="Ribosomal_eL20_dom"/>
</dbReference>
<evidence type="ECO:0000256" key="5">
    <source>
        <dbReference type="SAM" id="Phobius"/>
    </source>
</evidence>
<accession>A0A4R0RMJ1</accession>
<sequence>MSTPPTPASRKAPPKPSVFDFHINTSEKAGVNHDDIPELEEDQEDHGAGGSAEGWATLSKTMTEYDEVKIKDCKEDMDTLLVFAGLFSAVLTAFVIELYRALQPDPTQMAYLLLTQMSQQLNSFTVSSGFVNSTHPLTISPPTFSPSISSVRINILWFCSLVCSLVTASVAMLIKQWLREYQSQENISPRSRSRIRYWRNRGLTQFRVLELAAFLPLLLQLALMLFFGGLCLFLQDLHRTVGWVVTAFVMVWFMLYVSTTLAPAFSSRCPYKTPLLKEPLQSVQRRFHQWRKRDAFPSSRVEARDERLLRTDQALDIPALVAADATLQDDEFLDKTIRKCLAESEGGDVSVCVAHIISNRSGTVVPSLAEIHVSELQKLSNIARSAIVRILLDALDRELEENEQARRKTTWLPWMRGSLICIGSALMPLYPSSVNVKVGGQVYDHARAGAMVTKLLSSNEDVARGTLEVLAFSKYQRLPSSFAVPPITTSKVITNIIAGTDACLAAKTVDATQLCQVVLYLATHFDDEGLREDWYRLHKMLSVLATAITEAQALVPDYPHLARHAAQQCLDSSTKLNLKHRGTVGTDLTDVLVHLMGLQEFQVVGRHLPTENEPTPKIYRMRIFAPNEVVAKSRFWYFLRQLKKVKKASGEIIGVNVVSIMLLSLAAVQVAGGMGANLAFVPSHIHEKKPLKVKNFGIWLRYDSRSGTHNMYKEFRELSRSDAVKSLYQDMAARHRARFRSIHILRVVEIEKSEDVRRPYIKQLLVPKLKFPLPHRVVKTRSTFVAHRPATF</sequence>
<proteinExistence type="inferred from homology"/>
<dbReference type="Pfam" id="PF01775">
    <property type="entry name" value="Ribosomal_L18A"/>
    <property type="match status" value="1"/>
</dbReference>
<keyword evidence="9" id="KW-1185">Reference proteome</keyword>
<gene>
    <name evidence="8" type="primary">RPL20</name>
    <name evidence="8" type="ORF">EIP91_010901</name>
</gene>
<name>A0A4R0RMJ1_9APHY</name>
<evidence type="ECO:0000313" key="9">
    <source>
        <dbReference type="Proteomes" id="UP000292702"/>
    </source>
</evidence>
<dbReference type="GO" id="GO:1990904">
    <property type="term" value="C:ribonucleoprotein complex"/>
    <property type="evidence" value="ECO:0007669"/>
    <property type="project" value="UniProtKB-KW"/>
</dbReference>
<dbReference type="GO" id="GO:0005840">
    <property type="term" value="C:ribosome"/>
    <property type="evidence" value="ECO:0007669"/>
    <property type="project" value="UniProtKB-KW"/>
</dbReference>
<dbReference type="EMBL" id="RWJN01000068">
    <property type="protein sequence ID" value="TCD68392.1"/>
    <property type="molecule type" value="Genomic_DNA"/>
</dbReference>
<feature type="transmembrane region" description="Helical" evidence="5">
    <location>
        <begin position="155"/>
        <end position="174"/>
    </location>
</feature>
<keyword evidence="5" id="KW-0812">Transmembrane</keyword>
<dbReference type="SUPFAM" id="SSF160374">
    <property type="entry name" value="RplX-like"/>
    <property type="match status" value="1"/>
</dbReference>
<organism evidence="8 9">
    <name type="scientific">Steccherinum ochraceum</name>
    <dbReference type="NCBI Taxonomy" id="92696"/>
    <lineage>
        <taxon>Eukaryota</taxon>
        <taxon>Fungi</taxon>
        <taxon>Dikarya</taxon>
        <taxon>Basidiomycota</taxon>
        <taxon>Agaricomycotina</taxon>
        <taxon>Agaricomycetes</taxon>
        <taxon>Polyporales</taxon>
        <taxon>Steccherinaceae</taxon>
        <taxon>Steccherinum</taxon>
    </lineage>
</organism>
<dbReference type="HAMAP" id="MF_00273">
    <property type="entry name" value="Ribosomal_eL20"/>
    <property type="match status" value="1"/>
</dbReference>
<dbReference type="InterPro" id="IPR021138">
    <property type="entry name" value="Ribosomal_eL20_eukaryotes"/>
</dbReference>
<feature type="domain" description="Large ribosomal subunit protein eL20" evidence="6">
    <location>
        <begin position="598"/>
        <end position="747"/>
    </location>
</feature>
<dbReference type="PANTHER" id="PTHR10052">
    <property type="entry name" value="60S RIBOSOMAL PROTEIN L18A"/>
    <property type="match status" value="1"/>
</dbReference>
<dbReference type="Proteomes" id="UP000292702">
    <property type="component" value="Unassembled WGS sequence"/>
</dbReference>
<dbReference type="Gene3D" id="3.10.20.10">
    <property type="match status" value="2"/>
</dbReference>
<protein>
    <submittedName>
        <fullName evidence="8">60S ribosomal protein L20</fullName>
    </submittedName>
</protein>
<keyword evidence="5" id="KW-1133">Transmembrane helix</keyword>
<dbReference type="InterPro" id="IPR028877">
    <property type="entry name" value="Ribosomal_eL20"/>
</dbReference>
<feature type="domain" description="DUF6535" evidence="7">
    <location>
        <begin position="55"/>
        <end position="235"/>
    </location>
</feature>
<keyword evidence="3" id="KW-0687">Ribonucleoprotein</keyword>
<dbReference type="GO" id="GO:0006412">
    <property type="term" value="P:translation"/>
    <property type="evidence" value="ECO:0007669"/>
    <property type="project" value="InterPro"/>
</dbReference>
<comment type="similarity">
    <text evidence="1">Belongs to the eukaryotic ribosomal protein eL20 family.</text>
</comment>
<keyword evidence="5" id="KW-0472">Membrane</keyword>
<dbReference type="FunFam" id="3.10.20.10:FF:000001">
    <property type="entry name" value="60S ribosomal protein L18a"/>
    <property type="match status" value="1"/>
</dbReference>
<keyword evidence="2 8" id="KW-0689">Ribosomal protein</keyword>
<evidence type="ECO:0000259" key="7">
    <source>
        <dbReference type="Pfam" id="PF20153"/>
    </source>
</evidence>
<dbReference type="AlphaFoldDB" id="A0A4R0RMJ1"/>
<dbReference type="InterPro" id="IPR045338">
    <property type="entry name" value="DUF6535"/>
</dbReference>
<evidence type="ECO:0000256" key="3">
    <source>
        <dbReference type="ARBA" id="ARBA00023274"/>
    </source>
</evidence>
<dbReference type="OrthoDB" id="1294322at2759"/>
<dbReference type="STRING" id="92696.A0A4R0RMJ1"/>
<feature type="region of interest" description="Disordered" evidence="4">
    <location>
        <begin position="1"/>
        <end position="54"/>
    </location>
</feature>
<comment type="caution">
    <text evidence="8">The sequence shown here is derived from an EMBL/GenBank/DDBJ whole genome shotgun (WGS) entry which is preliminary data.</text>
</comment>
<feature type="transmembrane region" description="Helical" evidence="5">
    <location>
        <begin position="208"/>
        <end position="235"/>
    </location>
</feature>
<evidence type="ECO:0000259" key="6">
    <source>
        <dbReference type="Pfam" id="PF01775"/>
    </source>
</evidence>
<dbReference type="Pfam" id="PF20153">
    <property type="entry name" value="DUF6535"/>
    <property type="match status" value="1"/>
</dbReference>
<evidence type="ECO:0000256" key="4">
    <source>
        <dbReference type="SAM" id="MobiDB-lite"/>
    </source>
</evidence>
<evidence type="ECO:0000313" key="8">
    <source>
        <dbReference type="EMBL" id="TCD68392.1"/>
    </source>
</evidence>
<feature type="transmembrane region" description="Helical" evidence="5">
    <location>
        <begin position="79"/>
        <end position="99"/>
    </location>
</feature>
<feature type="transmembrane region" description="Helical" evidence="5">
    <location>
        <begin position="241"/>
        <end position="265"/>
    </location>
</feature>
<dbReference type="GO" id="GO:0003735">
    <property type="term" value="F:structural constituent of ribosome"/>
    <property type="evidence" value="ECO:0007669"/>
    <property type="project" value="InterPro"/>
</dbReference>
<dbReference type="FunFam" id="3.10.20.10:FF:000002">
    <property type="entry name" value="60S ribosomal protein L18a"/>
    <property type="match status" value="1"/>
</dbReference>
<reference evidence="8 9" key="1">
    <citation type="submission" date="2018-11" db="EMBL/GenBank/DDBJ databases">
        <title>Genome assembly of Steccherinum ochraceum LE-BIN_3174, the white-rot fungus of the Steccherinaceae family (The Residual Polyporoid clade, Polyporales, Basidiomycota).</title>
        <authorList>
            <person name="Fedorova T.V."/>
            <person name="Glazunova O.A."/>
            <person name="Landesman E.O."/>
            <person name="Moiseenko K.V."/>
            <person name="Psurtseva N.V."/>
            <person name="Savinova O.S."/>
            <person name="Shakhova N.V."/>
            <person name="Tyazhelova T.V."/>
            <person name="Vasina D.V."/>
        </authorList>
    </citation>
    <scope>NUCLEOTIDE SEQUENCE [LARGE SCALE GENOMIC DNA]</scope>
    <source>
        <strain evidence="8 9">LE-BIN_3174</strain>
    </source>
</reference>
<evidence type="ECO:0000256" key="1">
    <source>
        <dbReference type="ARBA" id="ARBA00009362"/>
    </source>
</evidence>